<feature type="region of interest" description="Disordered" evidence="1">
    <location>
        <begin position="90"/>
        <end position="113"/>
    </location>
</feature>
<feature type="non-terminal residue" evidence="2">
    <location>
        <position position="113"/>
    </location>
</feature>
<comment type="caution">
    <text evidence="2">The sequence shown here is derived from an EMBL/GenBank/DDBJ whole genome shotgun (WGS) entry which is preliminary data.</text>
</comment>
<evidence type="ECO:0000313" key="2">
    <source>
        <dbReference type="EMBL" id="OTF77842.1"/>
    </source>
</evidence>
<dbReference type="EMBL" id="MUJZ01030645">
    <property type="protein sequence ID" value="OTF77842.1"/>
    <property type="molecule type" value="Genomic_DNA"/>
</dbReference>
<evidence type="ECO:0000256" key="1">
    <source>
        <dbReference type="SAM" id="MobiDB-lite"/>
    </source>
</evidence>
<proteinExistence type="predicted"/>
<name>A0A1Y3BAF9_EURMA</name>
<keyword evidence="3" id="KW-1185">Reference proteome</keyword>
<protein>
    <recommendedName>
        <fullName evidence="4">DFP2-like protein</fullName>
    </recommendedName>
</protein>
<dbReference type="OrthoDB" id="6513022at2759"/>
<gene>
    <name evidence="2" type="ORF">BLA29_014444</name>
</gene>
<reference evidence="2 3" key="1">
    <citation type="submission" date="2017-03" db="EMBL/GenBank/DDBJ databases">
        <title>Genome Survey of Euroglyphus maynei.</title>
        <authorList>
            <person name="Arlian L.G."/>
            <person name="Morgan M.S."/>
            <person name="Rider S.D."/>
        </authorList>
    </citation>
    <scope>NUCLEOTIDE SEQUENCE [LARGE SCALE GENOMIC DNA]</scope>
    <source>
        <strain evidence="2">Arlian Lab</strain>
        <tissue evidence="2">Whole body</tissue>
    </source>
</reference>
<accession>A0A1Y3BAF9</accession>
<dbReference type="Proteomes" id="UP000194236">
    <property type="component" value="Unassembled WGS sequence"/>
</dbReference>
<dbReference type="AlphaFoldDB" id="A0A1Y3BAF9"/>
<sequence length="113" mass="11313">MAVAVNAYGGGGYSGSGGYGGNGGGYAGNGGGYAGNGGGYGGGSASLAVYSNHNVNYRPVSSRNYNKPTNVYVDSTSAPVNFVFRSSSGPMYVQQQHQPGGGSYLENHSEDAP</sequence>
<organism evidence="2 3">
    <name type="scientific">Euroglyphus maynei</name>
    <name type="common">Mayne's house dust mite</name>
    <dbReference type="NCBI Taxonomy" id="6958"/>
    <lineage>
        <taxon>Eukaryota</taxon>
        <taxon>Metazoa</taxon>
        <taxon>Ecdysozoa</taxon>
        <taxon>Arthropoda</taxon>
        <taxon>Chelicerata</taxon>
        <taxon>Arachnida</taxon>
        <taxon>Acari</taxon>
        <taxon>Acariformes</taxon>
        <taxon>Sarcoptiformes</taxon>
        <taxon>Astigmata</taxon>
        <taxon>Psoroptidia</taxon>
        <taxon>Analgoidea</taxon>
        <taxon>Pyroglyphidae</taxon>
        <taxon>Pyroglyphinae</taxon>
        <taxon>Euroglyphus</taxon>
    </lineage>
</organism>
<evidence type="ECO:0000313" key="3">
    <source>
        <dbReference type="Proteomes" id="UP000194236"/>
    </source>
</evidence>
<evidence type="ECO:0008006" key="4">
    <source>
        <dbReference type="Google" id="ProtNLM"/>
    </source>
</evidence>